<keyword evidence="4 6" id="KW-1133">Transmembrane helix</keyword>
<keyword evidence="8" id="KW-1185">Reference proteome</keyword>
<dbReference type="PANTHER" id="PTHR43701">
    <property type="entry name" value="MEMBRANE TRANSPORTER PROTEIN MJ0441-RELATED"/>
    <property type="match status" value="1"/>
</dbReference>
<feature type="transmembrane region" description="Helical" evidence="6">
    <location>
        <begin position="187"/>
        <end position="209"/>
    </location>
</feature>
<dbReference type="RefSeq" id="WP_072709798.1">
    <property type="nucleotide sequence ID" value="NZ_FRCF01000004.1"/>
</dbReference>
<sequence length="273" mass="29427">MEYLILILIGLFAAALGSLVGIGGGVIIVPLLIFFGIDNDFISNVTPQSAVGTSSMVLIFIGLSALMSYGRSNQVDRKNGFLFMMGIIPGALAGAYLSSLFTTDSFKLYFGLFLILLSLILIVRDRIKPLSLFQDERYVRPHVDNMGNVYHYGFPPYIAIIGSFVAGMTAGLFGIGGGAIMTPMMLILFRMPASIAIGTSMLLVFFGALSSATGHLLQNNVNFLHALFLVPSAFVGAKIGVFLNQKFDSDTVVAVLRTVLLLLGIYMIIQSFL</sequence>
<feature type="transmembrane region" description="Helical" evidence="6">
    <location>
        <begin position="7"/>
        <end position="37"/>
    </location>
</feature>
<feature type="transmembrane region" description="Helical" evidence="6">
    <location>
        <begin position="221"/>
        <end position="239"/>
    </location>
</feature>
<dbReference type="PANTHER" id="PTHR43701:SF2">
    <property type="entry name" value="MEMBRANE TRANSPORTER PROTEIN YJNA-RELATED"/>
    <property type="match status" value="1"/>
</dbReference>
<dbReference type="AlphaFoldDB" id="A0A1M7FHI4"/>
<evidence type="ECO:0000256" key="2">
    <source>
        <dbReference type="ARBA" id="ARBA00009142"/>
    </source>
</evidence>
<dbReference type="EMBL" id="FRCF01000004">
    <property type="protein sequence ID" value="SHM03097.1"/>
    <property type="molecule type" value="Genomic_DNA"/>
</dbReference>
<accession>A0A1M7FHI4</accession>
<evidence type="ECO:0000256" key="4">
    <source>
        <dbReference type="ARBA" id="ARBA00022989"/>
    </source>
</evidence>
<evidence type="ECO:0000256" key="1">
    <source>
        <dbReference type="ARBA" id="ARBA00004141"/>
    </source>
</evidence>
<organism evidence="7 8">
    <name type="scientific">Lacicoccus alkaliphilus DSM 16010</name>
    <dbReference type="NCBI Taxonomy" id="1123231"/>
    <lineage>
        <taxon>Bacteria</taxon>
        <taxon>Bacillati</taxon>
        <taxon>Bacillota</taxon>
        <taxon>Bacilli</taxon>
        <taxon>Bacillales</taxon>
        <taxon>Salinicoccaceae</taxon>
        <taxon>Lacicoccus</taxon>
    </lineage>
</organism>
<dbReference type="STRING" id="1123231.SAMN02745189_01445"/>
<feature type="transmembrane region" description="Helical" evidence="6">
    <location>
        <begin position="157"/>
        <end position="181"/>
    </location>
</feature>
<comment type="subcellular location">
    <subcellularLocation>
        <location evidence="6">Cell membrane</location>
        <topology evidence="6">Multi-pass membrane protein</topology>
    </subcellularLocation>
    <subcellularLocation>
        <location evidence="1">Membrane</location>
        <topology evidence="1">Multi-pass membrane protein</topology>
    </subcellularLocation>
</comment>
<proteinExistence type="inferred from homology"/>
<feature type="transmembrane region" description="Helical" evidence="6">
    <location>
        <begin position="49"/>
        <end position="69"/>
    </location>
</feature>
<evidence type="ECO:0000256" key="6">
    <source>
        <dbReference type="RuleBase" id="RU363041"/>
    </source>
</evidence>
<evidence type="ECO:0000256" key="3">
    <source>
        <dbReference type="ARBA" id="ARBA00022692"/>
    </source>
</evidence>
<name>A0A1M7FHI4_9BACL</name>
<dbReference type="GO" id="GO:0005886">
    <property type="term" value="C:plasma membrane"/>
    <property type="evidence" value="ECO:0007669"/>
    <property type="project" value="UniProtKB-SubCell"/>
</dbReference>
<evidence type="ECO:0000313" key="8">
    <source>
        <dbReference type="Proteomes" id="UP000184206"/>
    </source>
</evidence>
<dbReference type="Pfam" id="PF01925">
    <property type="entry name" value="TauE"/>
    <property type="match status" value="1"/>
</dbReference>
<evidence type="ECO:0000256" key="5">
    <source>
        <dbReference type="ARBA" id="ARBA00023136"/>
    </source>
</evidence>
<feature type="transmembrane region" description="Helical" evidence="6">
    <location>
        <begin position="106"/>
        <end position="123"/>
    </location>
</feature>
<dbReference type="OrthoDB" id="9780109at2"/>
<protein>
    <recommendedName>
        <fullName evidence="6">Probable membrane transporter protein</fullName>
    </recommendedName>
</protein>
<keyword evidence="5 6" id="KW-0472">Membrane</keyword>
<keyword evidence="3 6" id="KW-0812">Transmembrane</keyword>
<feature type="transmembrane region" description="Helical" evidence="6">
    <location>
        <begin position="81"/>
        <end position="100"/>
    </location>
</feature>
<comment type="similarity">
    <text evidence="2 6">Belongs to the 4-toluene sulfonate uptake permease (TSUP) (TC 2.A.102) family.</text>
</comment>
<reference evidence="7 8" key="1">
    <citation type="submission" date="2016-11" db="EMBL/GenBank/DDBJ databases">
        <authorList>
            <person name="Jaros S."/>
            <person name="Januszkiewicz K."/>
            <person name="Wedrychowicz H."/>
        </authorList>
    </citation>
    <scope>NUCLEOTIDE SEQUENCE [LARGE SCALE GENOMIC DNA]</scope>
    <source>
        <strain evidence="7 8">DSM 16010</strain>
    </source>
</reference>
<dbReference type="InterPro" id="IPR002781">
    <property type="entry name" value="TM_pro_TauE-like"/>
</dbReference>
<keyword evidence="6" id="KW-1003">Cell membrane</keyword>
<feature type="transmembrane region" description="Helical" evidence="6">
    <location>
        <begin position="251"/>
        <end position="269"/>
    </location>
</feature>
<dbReference type="InterPro" id="IPR051598">
    <property type="entry name" value="TSUP/Inactive_protease-like"/>
</dbReference>
<evidence type="ECO:0000313" key="7">
    <source>
        <dbReference type="EMBL" id="SHM03097.1"/>
    </source>
</evidence>
<gene>
    <name evidence="7" type="ORF">SAMN02745189_01445</name>
</gene>
<dbReference type="Proteomes" id="UP000184206">
    <property type="component" value="Unassembled WGS sequence"/>
</dbReference>